<comment type="catalytic activity">
    <reaction evidence="1 4">
        <text>[protein]-peptidylproline (omega=180) = [protein]-peptidylproline (omega=0)</text>
        <dbReference type="Rhea" id="RHEA:16237"/>
        <dbReference type="Rhea" id="RHEA-COMP:10747"/>
        <dbReference type="Rhea" id="RHEA-COMP:10748"/>
        <dbReference type="ChEBI" id="CHEBI:83833"/>
        <dbReference type="ChEBI" id="CHEBI:83834"/>
        <dbReference type="EC" id="5.2.1.8"/>
    </reaction>
</comment>
<comment type="similarity">
    <text evidence="4">Belongs to the cyclophilin-type PPIase family.</text>
</comment>
<evidence type="ECO:0000256" key="4">
    <source>
        <dbReference type="RuleBase" id="RU363019"/>
    </source>
</evidence>
<dbReference type="PIRSF" id="PIRSF001467">
    <property type="entry name" value="Peptidylpro_ismrse"/>
    <property type="match status" value="1"/>
</dbReference>
<proteinExistence type="inferred from homology"/>
<evidence type="ECO:0000259" key="5">
    <source>
        <dbReference type="PROSITE" id="PS50072"/>
    </source>
</evidence>
<dbReference type="EMBL" id="SBJO01000022">
    <property type="protein sequence ID" value="KAF9764451.1"/>
    <property type="molecule type" value="Genomic_DNA"/>
</dbReference>
<dbReference type="InterPro" id="IPR029000">
    <property type="entry name" value="Cyclophilin-like_dom_sf"/>
</dbReference>
<organism evidence="6 7">
    <name type="scientific">Nosema granulosis</name>
    <dbReference type="NCBI Taxonomy" id="83296"/>
    <lineage>
        <taxon>Eukaryota</taxon>
        <taxon>Fungi</taxon>
        <taxon>Fungi incertae sedis</taxon>
        <taxon>Microsporidia</taxon>
        <taxon>Nosematidae</taxon>
        <taxon>Nosema</taxon>
    </lineage>
</organism>
<reference evidence="6 7" key="1">
    <citation type="journal article" date="2020" name="Genome Biol. Evol.">
        <title>Comparative genomics of strictly vertically transmitted, feminizing microsporidia endosymbionts of amphipod crustaceans.</title>
        <authorList>
            <person name="Cormier A."/>
            <person name="Chebbi M.A."/>
            <person name="Giraud I."/>
            <person name="Wattier R."/>
            <person name="Teixeira M."/>
            <person name="Gilbert C."/>
            <person name="Rigaud T."/>
            <person name="Cordaux R."/>
        </authorList>
    </citation>
    <scope>NUCLEOTIDE SEQUENCE [LARGE SCALE GENOMIC DNA]</scope>
    <source>
        <strain evidence="6 7">Ou3-Ou53</strain>
    </source>
</reference>
<dbReference type="PROSITE" id="PS00170">
    <property type="entry name" value="CSA_PPIASE_1"/>
    <property type="match status" value="1"/>
</dbReference>
<evidence type="ECO:0000313" key="6">
    <source>
        <dbReference type="EMBL" id="KAF9764451.1"/>
    </source>
</evidence>
<name>A0A9P6H0N1_9MICR</name>
<dbReference type="GO" id="GO:0016018">
    <property type="term" value="F:cyclosporin A binding"/>
    <property type="evidence" value="ECO:0007669"/>
    <property type="project" value="TreeGrafter"/>
</dbReference>
<feature type="domain" description="PPIase cyclophilin-type" evidence="5">
    <location>
        <begin position="5"/>
        <end position="161"/>
    </location>
</feature>
<evidence type="ECO:0000256" key="1">
    <source>
        <dbReference type="ARBA" id="ARBA00000971"/>
    </source>
</evidence>
<dbReference type="GO" id="GO:0005737">
    <property type="term" value="C:cytoplasm"/>
    <property type="evidence" value="ECO:0007669"/>
    <property type="project" value="TreeGrafter"/>
</dbReference>
<dbReference type="Pfam" id="PF00160">
    <property type="entry name" value="Pro_isomerase"/>
    <property type="match status" value="1"/>
</dbReference>
<gene>
    <name evidence="6" type="primary">PIG28</name>
    <name evidence="6" type="ORF">NGRA_0563</name>
</gene>
<dbReference type="PROSITE" id="PS50072">
    <property type="entry name" value="CSA_PPIASE_2"/>
    <property type="match status" value="1"/>
</dbReference>
<dbReference type="SUPFAM" id="SSF50891">
    <property type="entry name" value="Cyclophilin-like"/>
    <property type="match status" value="1"/>
</dbReference>
<dbReference type="InterPro" id="IPR002130">
    <property type="entry name" value="Cyclophilin-type_PPIase_dom"/>
</dbReference>
<dbReference type="GO" id="GO:0006457">
    <property type="term" value="P:protein folding"/>
    <property type="evidence" value="ECO:0007669"/>
    <property type="project" value="InterPro"/>
</dbReference>
<dbReference type="PANTHER" id="PTHR11071:SF561">
    <property type="entry name" value="PEPTIDYL-PROLYL CIS-TRANS ISOMERASE D-RELATED"/>
    <property type="match status" value="1"/>
</dbReference>
<evidence type="ECO:0000256" key="3">
    <source>
        <dbReference type="ARBA" id="ARBA00023235"/>
    </source>
</evidence>
<protein>
    <recommendedName>
        <fullName evidence="4">Peptidyl-prolyl cis-trans isomerase</fullName>
        <shortName evidence="4">PPIase</shortName>
        <ecNumber evidence="4">5.2.1.8</ecNumber>
    </recommendedName>
</protein>
<dbReference type="Proteomes" id="UP000740883">
    <property type="component" value="Unassembled WGS sequence"/>
</dbReference>
<dbReference type="InterPro" id="IPR020892">
    <property type="entry name" value="Cyclophilin-type_PPIase_CS"/>
</dbReference>
<dbReference type="InterPro" id="IPR024936">
    <property type="entry name" value="Cyclophilin-type_PPIase"/>
</dbReference>
<dbReference type="PANTHER" id="PTHR11071">
    <property type="entry name" value="PEPTIDYL-PROLYL CIS-TRANS ISOMERASE"/>
    <property type="match status" value="1"/>
</dbReference>
<dbReference type="EC" id="5.2.1.8" evidence="4"/>
<dbReference type="AlphaFoldDB" id="A0A9P6H0N1"/>
<evidence type="ECO:0000256" key="2">
    <source>
        <dbReference type="ARBA" id="ARBA00023110"/>
    </source>
</evidence>
<evidence type="ECO:0000313" key="7">
    <source>
        <dbReference type="Proteomes" id="UP000740883"/>
    </source>
</evidence>
<comment type="caution">
    <text evidence="6">The sequence shown here is derived from an EMBL/GenBank/DDBJ whole genome shotgun (WGS) entry which is preliminary data.</text>
</comment>
<dbReference type="Gene3D" id="2.40.100.10">
    <property type="entry name" value="Cyclophilin-like"/>
    <property type="match status" value="1"/>
</dbReference>
<dbReference type="FunFam" id="2.40.100.10:FF:000013">
    <property type="entry name" value="Peptidyl-prolyl cis-trans isomerase"/>
    <property type="match status" value="1"/>
</dbReference>
<keyword evidence="2 4" id="KW-0697">Rotamase</keyword>
<sequence>MTKCFFDIEIDNVHKGRLVFKLYNDIVPRTTENFAQLCTRPKGEGFIKSKFHRIIPGFMAQGGDFTVGNGTGGYSIYGRKFDDENFKVKHTKKGLLSMANSGPDSNGSQFFITFAPTSWLDGAHVVFGEVTEGLELLVELEKVGSRSGKVSKDVCIANCGLLE</sequence>
<keyword evidence="7" id="KW-1185">Reference proteome</keyword>
<dbReference type="GO" id="GO:0003755">
    <property type="term" value="F:peptidyl-prolyl cis-trans isomerase activity"/>
    <property type="evidence" value="ECO:0007669"/>
    <property type="project" value="UniProtKB-UniRule"/>
</dbReference>
<dbReference type="PRINTS" id="PR00153">
    <property type="entry name" value="CSAPPISMRASE"/>
</dbReference>
<accession>A0A9P6H0N1</accession>
<dbReference type="OrthoDB" id="193499at2759"/>
<keyword evidence="3 4" id="KW-0413">Isomerase</keyword>
<comment type="function">
    <text evidence="4">PPIases accelerate the folding of proteins. It catalyzes the cis-trans isomerization of proline imidic peptide bonds in oligopeptides.</text>
</comment>